<comment type="caution">
    <text evidence="1">The sequence shown here is derived from an EMBL/GenBank/DDBJ whole genome shotgun (WGS) entry which is preliminary data.</text>
</comment>
<reference evidence="1 2" key="1">
    <citation type="submission" date="2023-05" db="EMBL/GenBank/DDBJ databases">
        <title>Novel species of genus Flectobacillus isolated from stream in China.</title>
        <authorList>
            <person name="Lu H."/>
        </authorList>
    </citation>
    <scope>NUCLEOTIDE SEQUENCE [LARGE SCALE GENOMIC DNA]</scope>
    <source>
        <strain evidence="1 2">KCTC 42575</strain>
    </source>
</reference>
<name>A0ABT6Y3C7_9BACT</name>
<proteinExistence type="predicted"/>
<sequence>MILVLSIGIAVVTLAILYTMFEIQINITSLEKMDHILSKKLKAFAHEKEKA</sequence>
<organism evidence="1 2">
    <name type="scientific">Flectobacillus roseus</name>
    <dbReference type="NCBI Taxonomy" id="502259"/>
    <lineage>
        <taxon>Bacteria</taxon>
        <taxon>Pseudomonadati</taxon>
        <taxon>Bacteroidota</taxon>
        <taxon>Cytophagia</taxon>
        <taxon>Cytophagales</taxon>
        <taxon>Flectobacillaceae</taxon>
        <taxon>Flectobacillus</taxon>
    </lineage>
</organism>
<keyword evidence="2" id="KW-1185">Reference proteome</keyword>
<evidence type="ECO:0000313" key="2">
    <source>
        <dbReference type="Proteomes" id="UP001236507"/>
    </source>
</evidence>
<dbReference type="EMBL" id="JASHIF010000002">
    <property type="protein sequence ID" value="MDI9858077.1"/>
    <property type="molecule type" value="Genomic_DNA"/>
</dbReference>
<dbReference type="RefSeq" id="WP_283343342.1">
    <property type="nucleotide sequence ID" value="NZ_JASHIF010000002.1"/>
</dbReference>
<protein>
    <submittedName>
        <fullName evidence="1">Uncharacterized protein</fullName>
    </submittedName>
</protein>
<gene>
    <name evidence="1" type="ORF">QM524_02535</name>
</gene>
<accession>A0ABT6Y3C7</accession>
<dbReference type="Proteomes" id="UP001236507">
    <property type="component" value="Unassembled WGS sequence"/>
</dbReference>
<evidence type="ECO:0000313" key="1">
    <source>
        <dbReference type="EMBL" id="MDI9858077.1"/>
    </source>
</evidence>